<comment type="caution">
    <text evidence="2">The sequence shown here is derived from an EMBL/GenBank/DDBJ whole genome shotgun (WGS) entry which is preliminary data.</text>
</comment>
<gene>
    <name evidence="2" type="ORF">WJX74_004398</name>
</gene>
<accession>A0AAW1SFD3</accession>
<evidence type="ECO:0000256" key="1">
    <source>
        <dbReference type="SAM" id="MobiDB-lite"/>
    </source>
</evidence>
<dbReference type="EMBL" id="JALJOS010000001">
    <property type="protein sequence ID" value="KAK9844594.1"/>
    <property type="molecule type" value="Genomic_DNA"/>
</dbReference>
<sequence length="222" mass="24442">MNPVDDWTPRQEALLQEWSVKASGLRWLHTESASFYSLVADLVTIPTIVISTGAGITALKETCDKARDHKAAATDYSKLFRRIQAELTVDPVHRGPCLAVVTACRAEYDRLVSQGAPIPGFVISRYRRRFAEVHHKPEIVQVAVEELGETGTNPHEAVVPPPRRSVRLRTASTLLQDHIIDPEKAMRQAAPQVVIHPQRVSDPASEDGPPPGMRRAASPAGR</sequence>
<evidence type="ECO:0000313" key="3">
    <source>
        <dbReference type="Proteomes" id="UP001438707"/>
    </source>
</evidence>
<organism evidence="2 3">
    <name type="scientific">Apatococcus lobatus</name>
    <dbReference type="NCBI Taxonomy" id="904363"/>
    <lineage>
        <taxon>Eukaryota</taxon>
        <taxon>Viridiplantae</taxon>
        <taxon>Chlorophyta</taxon>
        <taxon>core chlorophytes</taxon>
        <taxon>Trebouxiophyceae</taxon>
        <taxon>Chlorellales</taxon>
        <taxon>Chlorellaceae</taxon>
        <taxon>Apatococcus</taxon>
    </lineage>
</organism>
<proteinExistence type="predicted"/>
<evidence type="ECO:0000313" key="2">
    <source>
        <dbReference type="EMBL" id="KAK9844594.1"/>
    </source>
</evidence>
<dbReference type="AlphaFoldDB" id="A0AAW1SFD3"/>
<keyword evidence="3" id="KW-1185">Reference proteome</keyword>
<dbReference type="Proteomes" id="UP001438707">
    <property type="component" value="Unassembled WGS sequence"/>
</dbReference>
<protein>
    <submittedName>
        <fullName evidence="2">Uncharacterized protein</fullName>
    </submittedName>
</protein>
<reference evidence="2 3" key="1">
    <citation type="journal article" date="2024" name="Nat. Commun.">
        <title>Phylogenomics reveals the evolutionary origins of lichenization in chlorophyte algae.</title>
        <authorList>
            <person name="Puginier C."/>
            <person name="Libourel C."/>
            <person name="Otte J."/>
            <person name="Skaloud P."/>
            <person name="Haon M."/>
            <person name="Grisel S."/>
            <person name="Petersen M."/>
            <person name="Berrin J.G."/>
            <person name="Delaux P.M."/>
            <person name="Dal Grande F."/>
            <person name="Keller J."/>
        </authorList>
    </citation>
    <scope>NUCLEOTIDE SEQUENCE [LARGE SCALE GENOMIC DNA]</scope>
    <source>
        <strain evidence="2 3">SAG 2145</strain>
    </source>
</reference>
<feature type="region of interest" description="Disordered" evidence="1">
    <location>
        <begin position="194"/>
        <end position="222"/>
    </location>
</feature>
<name>A0AAW1SFD3_9CHLO</name>